<protein>
    <submittedName>
        <fullName evidence="1">Uncharacterized protein</fullName>
    </submittedName>
</protein>
<name>A0AAJ0D6N6_9PEZI</name>
<organism evidence="1 2">
    <name type="scientific">Extremus antarcticus</name>
    <dbReference type="NCBI Taxonomy" id="702011"/>
    <lineage>
        <taxon>Eukaryota</taxon>
        <taxon>Fungi</taxon>
        <taxon>Dikarya</taxon>
        <taxon>Ascomycota</taxon>
        <taxon>Pezizomycotina</taxon>
        <taxon>Dothideomycetes</taxon>
        <taxon>Dothideomycetidae</taxon>
        <taxon>Mycosphaerellales</taxon>
        <taxon>Extremaceae</taxon>
        <taxon>Extremus</taxon>
    </lineage>
</organism>
<comment type="caution">
    <text evidence="1">The sequence shown here is derived from an EMBL/GenBank/DDBJ whole genome shotgun (WGS) entry which is preliminary data.</text>
</comment>
<evidence type="ECO:0000313" key="2">
    <source>
        <dbReference type="Proteomes" id="UP001271007"/>
    </source>
</evidence>
<dbReference type="EMBL" id="JAWDJX010000063">
    <property type="protein sequence ID" value="KAK3047356.1"/>
    <property type="molecule type" value="Genomic_DNA"/>
</dbReference>
<evidence type="ECO:0000313" key="1">
    <source>
        <dbReference type="EMBL" id="KAK3047356.1"/>
    </source>
</evidence>
<keyword evidence="2" id="KW-1185">Reference proteome</keyword>
<reference evidence="1" key="1">
    <citation type="submission" date="2023-04" db="EMBL/GenBank/DDBJ databases">
        <title>Black Yeasts Isolated from many extreme environments.</title>
        <authorList>
            <person name="Coleine C."/>
            <person name="Stajich J.E."/>
            <person name="Selbmann L."/>
        </authorList>
    </citation>
    <scope>NUCLEOTIDE SEQUENCE</scope>
    <source>
        <strain evidence="1">CCFEE 5312</strain>
    </source>
</reference>
<gene>
    <name evidence="1" type="ORF">LTR09_011228</name>
</gene>
<dbReference type="Proteomes" id="UP001271007">
    <property type="component" value="Unassembled WGS sequence"/>
</dbReference>
<proteinExistence type="predicted"/>
<dbReference type="AlphaFoldDB" id="A0AAJ0D6N6"/>
<sequence length="292" mass="33523">MDIAAPTYCHFLELARELRNMIYVYLTKDHMITTTNHYAPPTIPMADLLQGPCFNLLLVNHQVHSEYLESVATRLELKMTLSGWVRTAPPLKLRSDFNLAFLKHVRKVEITMYWVVMFLDHGVYRWVKEHSLEQLKGQVQMSWTPTEELRELATQFLSNIQPAIAENAQVKIVLFFGDYPHLAVGDPDSPLRPDNAEDAAKLALAFWPSTFSAITHDTSITWPKAGRLSVSYVAYTYPSKPVTFAAFDPRFGVRTLPRQVPNFPLLWWELIPTDDPKNHLGFFQVLSTDYRG</sequence>
<accession>A0AAJ0D6N6</accession>